<dbReference type="PIRSF" id="PIRSF028729">
    <property type="entry name" value="E3_ubiquit_lig_SCF_Skp"/>
    <property type="match status" value="1"/>
</dbReference>
<dbReference type="InterPro" id="IPR016073">
    <property type="entry name" value="Skp1_comp_POZ"/>
</dbReference>
<dbReference type="InterPro" id="IPR016897">
    <property type="entry name" value="SKP1"/>
</dbReference>
<dbReference type="Pfam" id="PF03931">
    <property type="entry name" value="Skp1_POZ"/>
    <property type="match status" value="1"/>
</dbReference>
<keyword evidence="7" id="KW-1185">Reference proteome</keyword>
<dbReference type="SMART" id="SM00512">
    <property type="entry name" value="Skp1"/>
    <property type="match status" value="1"/>
</dbReference>
<dbReference type="SUPFAM" id="SSF54695">
    <property type="entry name" value="POZ domain"/>
    <property type="match status" value="1"/>
</dbReference>
<dbReference type="InterPro" id="IPR011333">
    <property type="entry name" value="SKP1/BTB/POZ_sf"/>
</dbReference>
<dbReference type="Proteomes" id="UP001328107">
    <property type="component" value="Unassembled WGS sequence"/>
</dbReference>
<proteinExistence type="inferred from homology"/>
<dbReference type="AlphaFoldDB" id="A0AAN5I3I2"/>
<gene>
    <name evidence="6" type="ORF">PMAYCL1PPCAC_20892</name>
</gene>
<name>A0AAN5I3I2_9BILA</name>
<reference evidence="7" key="1">
    <citation type="submission" date="2022-10" db="EMBL/GenBank/DDBJ databases">
        <title>Genome assembly of Pristionchus species.</title>
        <authorList>
            <person name="Yoshida K."/>
            <person name="Sommer R.J."/>
        </authorList>
    </citation>
    <scope>NUCLEOTIDE SEQUENCE [LARGE SCALE GENOMIC DNA]</scope>
    <source>
        <strain evidence="7">RS5460</strain>
    </source>
</reference>
<comment type="pathway">
    <text evidence="3">Protein modification; protein ubiquitination.</text>
</comment>
<dbReference type="PANTHER" id="PTHR11165">
    <property type="entry name" value="SKP1"/>
    <property type="match status" value="1"/>
</dbReference>
<comment type="function">
    <text evidence="3">Probable essential component of SCF (SKP1-CUL1-F-box protein) E3 ubiquitin-protein ligase complexes, which mediate the ubiquitination and subsequent proteasomal degradation of target proteins. Regulates cell proliferation during embryonic and larval development.</text>
</comment>
<dbReference type="InterPro" id="IPR036296">
    <property type="entry name" value="SKP1-like_dim_sf"/>
</dbReference>
<dbReference type="Gene3D" id="3.30.710.10">
    <property type="entry name" value="Potassium Channel Kv1.1, Chain A"/>
    <property type="match status" value="1"/>
</dbReference>
<evidence type="ECO:0000256" key="2">
    <source>
        <dbReference type="ARBA" id="ARBA00022786"/>
    </source>
</evidence>
<dbReference type="SUPFAM" id="SSF81382">
    <property type="entry name" value="Skp1 dimerisation domain-like"/>
    <property type="match status" value="1"/>
</dbReference>
<comment type="caution">
    <text evidence="6">The sequence shown here is derived from an EMBL/GenBank/DDBJ whole genome shotgun (WGS) entry which is preliminary data.</text>
</comment>
<keyword evidence="2 3" id="KW-0833">Ubl conjugation pathway</keyword>
<evidence type="ECO:0000259" key="4">
    <source>
        <dbReference type="Pfam" id="PF01466"/>
    </source>
</evidence>
<evidence type="ECO:0000256" key="3">
    <source>
        <dbReference type="PIRNR" id="PIRNR028729"/>
    </source>
</evidence>
<evidence type="ECO:0000256" key="1">
    <source>
        <dbReference type="ARBA" id="ARBA00009993"/>
    </source>
</evidence>
<evidence type="ECO:0000259" key="5">
    <source>
        <dbReference type="Pfam" id="PF03931"/>
    </source>
</evidence>
<comment type="similarity">
    <text evidence="1 3">Belongs to the SKP1 family.</text>
</comment>
<dbReference type="CDD" id="cd18322">
    <property type="entry name" value="BTB_POZ_SKP1"/>
    <property type="match status" value="1"/>
</dbReference>
<dbReference type="InterPro" id="IPR001232">
    <property type="entry name" value="SKP1-like"/>
</dbReference>
<evidence type="ECO:0000313" key="6">
    <source>
        <dbReference type="EMBL" id="GMR50697.1"/>
    </source>
</evidence>
<sequence>MTPLVKLQSSDGGEFSVEPKLARMSATVAGLMDAMGMTEGEDEEVYGKHVVPLPNVTKDVLQKVIEWCEYHKDDEPFVEQPDDGREKDTTVPEWDKNFFEIDFKLLTEVMKAANYLDIRKLFIEISKTIANMIKCKTAQAIRDKFNIYCDLTKEEEEKIRKENSWCDE</sequence>
<evidence type="ECO:0000313" key="7">
    <source>
        <dbReference type="Proteomes" id="UP001328107"/>
    </source>
</evidence>
<dbReference type="GO" id="GO:0006511">
    <property type="term" value="P:ubiquitin-dependent protein catabolic process"/>
    <property type="evidence" value="ECO:0007669"/>
    <property type="project" value="InterPro"/>
</dbReference>
<dbReference type="InterPro" id="IPR016072">
    <property type="entry name" value="Skp1_comp_dimer"/>
</dbReference>
<feature type="domain" description="SKP1 component POZ" evidence="5">
    <location>
        <begin position="4"/>
        <end position="73"/>
    </location>
</feature>
<dbReference type="EMBL" id="BTRK01000004">
    <property type="protein sequence ID" value="GMR50697.1"/>
    <property type="molecule type" value="Genomic_DNA"/>
</dbReference>
<dbReference type="FunFam" id="3.30.710.10:FF:000026">
    <property type="entry name" value="E3 ubiquitin ligase complex SCF subunit"/>
    <property type="match status" value="1"/>
</dbReference>
<accession>A0AAN5I3I2</accession>
<organism evidence="6 7">
    <name type="scientific">Pristionchus mayeri</name>
    <dbReference type="NCBI Taxonomy" id="1317129"/>
    <lineage>
        <taxon>Eukaryota</taxon>
        <taxon>Metazoa</taxon>
        <taxon>Ecdysozoa</taxon>
        <taxon>Nematoda</taxon>
        <taxon>Chromadorea</taxon>
        <taxon>Rhabditida</taxon>
        <taxon>Rhabditina</taxon>
        <taxon>Diplogasteromorpha</taxon>
        <taxon>Diplogasteroidea</taxon>
        <taxon>Neodiplogasteridae</taxon>
        <taxon>Pristionchus</taxon>
    </lineage>
</organism>
<dbReference type="Pfam" id="PF01466">
    <property type="entry name" value="Skp1"/>
    <property type="match status" value="1"/>
</dbReference>
<protein>
    <recommendedName>
        <fullName evidence="3">Skp1-related protein</fullName>
    </recommendedName>
</protein>
<feature type="domain" description="SKP1 component dimerisation" evidence="4">
    <location>
        <begin position="125"/>
        <end position="166"/>
    </location>
</feature>